<dbReference type="KEGG" id="cbw:RR42_m1238"/>
<name>A0A0C4Y8Z7_9BURK</name>
<feature type="region of interest" description="Disordered" evidence="1">
    <location>
        <begin position="19"/>
        <end position="38"/>
    </location>
</feature>
<dbReference type="Proteomes" id="UP000031843">
    <property type="component" value="Chromosome main"/>
</dbReference>
<dbReference type="EMBL" id="CP010536">
    <property type="protein sequence ID" value="AJG18644.1"/>
    <property type="molecule type" value="Genomic_DNA"/>
</dbReference>
<organism evidence="2 3">
    <name type="scientific">Cupriavidus basilensis</name>
    <dbReference type="NCBI Taxonomy" id="68895"/>
    <lineage>
        <taxon>Bacteria</taxon>
        <taxon>Pseudomonadati</taxon>
        <taxon>Pseudomonadota</taxon>
        <taxon>Betaproteobacteria</taxon>
        <taxon>Burkholderiales</taxon>
        <taxon>Burkholderiaceae</taxon>
        <taxon>Cupriavidus</taxon>
    </lineage>
</organism>
<accession>A0A0C4Y8Z7</accession>
<evidence type="ECO:0000313" key="3">
    <source>
        <dbReference type="Proteomes" id="UP000031843"/>
    </source>
</evidence>
<sequence>MGSRGQLCNKTGRRRMLRTALGSAGDPHLDTWPPAPRF</sequence>
<proteinExistence type="predicted"/>
<evidence type="ECO:0000256" key="1">
    <source>
        <dbReference type="SAM" id="MobiDB-lite"/>
    </source>
</evidence>
<dbReference type="STRING" id="68895.RR42_m1238"/>
<protein>
    <submittedName>
        <fullName evidence="2">Uncharacterized protein</fullName>
    </submittedName>
</protein>
<keyword evidence="3" id="KW-1185">Reference proteome</keyword>
<dbReference type="AlphaFoldDB" id="A0A0C4Y8Z7"/>
<evidence type="ECO:0000313" key="2">
    <source>
        <dbReference type="EMBL" id="AJG18644.1"/>
    </source>
</evidence>
<reference evidence="2 3" key="1">
    <citation type="journal article" date="2015" name="Genome Announc.">
        <title>Complete Genome Sequence of Cupriavidus basilensis 4G11, Isolated from the Oak Ridge Field Research Center Site.</title>
        <authorList>
            <person name="Ray J."/>
            <person name="Waters R.J."/>
            <person name="Skerker J.M."/>
            <person name="Kuehl J.V."/>
            <person name="Price M.N."/>
            <person name="Huang J."/>
            <person name="Chakraborty R."/>
            <person name="Arkin A.P."/>
            <person name="Deutschbauer A."/>
        </authorList>
    </citation>
    <scope>NUCLEOTIDE SEQUENCE [LARGE SCALE GENOMIC DNA]</scope>
    <source>
        <strain evidence="2">4G11</strain>
    </source>
</reference>
<gene>
    <name evidence="2" type="ORF">RR42_m1238</name>
</gene>